<organism evidence="9 10">
    <name type="scientific">Photobacterium lutimaris</name>
    <dbReference type="NCBI Taxonomy" id="388278"/>
    <lineage>
        <taxon>Bacteria</taxon>
        <taxon>Pseudomonadati</taxon>
        <taxon>Pseudomonadota</taxon>
        <taxon>Gammaproteobacteria</taxon>
        <taxon>Vibrionales</taxon>
        <taxon>Vibrionaceae</taxon>
        <taxon>Photobacterium</taxon>
    </lineage>
</organism>
<dbReference type="InterPro" id="IPR013783">
    <property type="entry name" value="Ig-like_fold"/>
</dbReference>
<keyword evidence="3 6" id="KW-0378">Hydrolase</keyword>
<dbReference type="AlphaFoldDB" id="A0A2T3IKA9"/>
<evidence type="ECO:0000256" key="4">
    <source>
        <dbReference type="ARBA" id="ARBA00023277"/>
    </source>
</evidence>
<feature type="domain" description="GH18" evidence="8">
    <location>
        <begin position="35"/>
        <end position="334"/>
    </location>
</feature>
<feature type="signal peptide" evidence="7">
    <location>
        <begin position="1"/>
        <end position="26"/>
    </location>
</feature>
<dbReference type="GO" id="GO:0030246">
    <property type="term" value="F:carbohydrate binding"/>
    <property type="evidence" value="ECO:0007669"/>
    <property type="project" value="InterPro"/>
</dbReference>
<comment type="similarity">
    <text evidence="1">Belongs to the glycosyl hydrolase 18 family. Chitinase class II subfamily.</text>
</comment>
<evidence type="ECO:0000256" key="7">
    <source>
        <dbReference type="SAM" id="SignalP"/>
    </source>
</evidence>
<dbReference type="InterPro" id="IPR011583">
    <property type="entry name" value="Chitinase_II/V-like_cat"/>
</dbReference>
<dbReference type="Gene3D" id="2.60.40.10">
    <property type="entry name" value="Immunoglobulins"/>
    <property type="match status" value="1"/>
</dbReference>
<dbReference type="Pfam" id="PF00704">
    <property type="entry name" value="Glyco_hydro_18"/>
    <property type="match status" value="1"/>
</dbReference>
<dbReference type="EMBL" id="PYMH01000023">
    <property type="protein sequence ID" value="PSU28735.1"/>
    <property type="molecule type" value="Genomic_DNA"/>
</dbReference>
<proteinExistence type="inferred from homology"/>
<dbReference type="InterPro" id="IPR003610">
    <property type="entry name" value="CBM5/12"/>
</dbReference>
<dbReference type="PANTHER" id="PTHR45708:SF49">
    <property type="entry name" value="ENDOCHITINASE"/>
    <property type="match status" value="1"/>
</dbReference>
<dbReference type="CDD" id="cd02871">
    <property type="entry name" value="GH18_chitinase_D-like"/>
    <property type="match status" value="1"/>
</dbReference>
<evidence type="ECO:0000313" key="9">
    <source>
        <dbReference type="EMBL" id="PSU28735.1"/>
    </source>
</evidence>
<dbReference type="GO" id="GO:0005576">
    <property type="term" value="C:extracellular region"/>
    <property type="evidence" value="ECO:0007669"/>
    <property type="project" value="InterPro"/>
</dbReference>
<reference evidence="9 10" key="1">
    <citation type="submission" date="2018-03" db="EMBL/GenBank/DDBJ databases">
        <title>Whole genome sequencing of Histamine producing bacteria.</title>
        <authorList>
            <person name="Butler K."/>
        </authorList>
    </citation>
    <scope>NUCLEOTIDE SEQUENCE [LARGE SCALE GENOMIC DNA]</scope>
    <source>
        <strain evidence="9 10">JCM 13586</strain>
    </source>
</reference>
<sequence>MKTLPLTLLTSALLMGTATVSVTAQANEMVAQNGNVIVGYWHNWCDGAGYRGGLAPCVDLTEVHPDYNVVNVSFMKVFDLNAGRIPTFKLDPAIGLTESAFIDQISTLNSQGRSVLLALGGADAHVELKAGDEQAFADEVIRLTDKFGFDGLDIDLEQNAITAADNQTVIPAALKIVKAHYRAQGKNFMITMAPEFPYLTIANGKYLPYIQGLEGDYDFINPQFYNQGGDGVYVEGSVGWLSQNDARKEEFIYYISDSLINGTRGYTTITNDKLVFGIPANIDGANNGYVDDPNALYAAFDRLKAQGQPLRGVMTWSVNWDMGTNSAGQAYNEKFIKDYGNYIHNQQPPEPDLSPVFSGIADTQIALGTVFDPLAGVSAADTSGSDISASIQVTGTVDTNVVGVYALTYSVSDNAGNSANQPRKVTVYDDNQPICPNAWDSASAYSTNEEVTHNGKRWRAKWWTKGDEPGTTGEWGVWQELGAASCQ</sequence>
<keyword evidence="7" id="KW-0732">Signal</keyword>
<evidence type="ECO:0000256" key="6">
    <source>
        <dbReference type="RuleBase" id="RU000489"/>
    </source>
</evidence>
<keyword evidence="5 6" id="KW-0326">Glycosidase</keyword>
<dbReference type="GO" id="GO:0008061">
    <property type="term" value="F:chitin binding"/>
    <property type="evidence" value="ECO:0007669"/>
    <property type="project" value="InterPro"/>
</dbReference>
<dbReference type="SUPFAM" id="SSF51445">
    <property type="entry name" value="(Trans)glycosidases"/>
    <property type="match status" value="1"/>
</dbReference>
<evidence type="ECO:0000256" key="3">
    <source>
        <dbReference type="ARBA" id="ARBA00022801"/>
    </source>
</evidence>
<evidence type="ECO:0000259" key="8">
    <source>
        <dbReference type="PROSITE" id="PS51910"/>
    </source>
</evidence>
<dbReference type="SMART" id="SM00636">
    <property type="entry name" value="Glyco_18"/>
    <property type="match status" value="1"/>
</dbReference>
<dbReference type="InterPro" id="IPR050542">
    <property type="entry name" value="Glycosyl_Hydrlase18_Chitinase"/>
</dbReference>
<dbReference type="SMART" id="SM00495">
    <property type="entry name" value="ChtBD3"/>
    <property type="match status" value="1"/>
</dbReference>
<dbReference type="Pfam" id="PF02839">
    <property type="entry name" value="CBM_5_12"/>
    <property type="match status" value="1"/>
</dbReference>
<comment type="caution">
    <text evidence="9">The sequence shown here is derived from an EMBL/GenBank/DDBJ whole genome shotgun (WGS) entry which is preliminary data.</text>
</comment>
<dbReference type="EC" id="3.2.1.14" evidence="2"/>
<dbReference type="GO" id="GO:0008843">
    <property type="term" value="F:endochitinase activity"/>
    <property type="evidence" value="ECO:0007669"/>
    <property type="project" value="UniProtKB-EC"/>
</dbReference>
<dbReference type="GO" id="GO:0005975">
    <property type="term" value="P:carbohydrate metabolic process"/>
    <property type="evidence" value="ECO:0007669"/>
    <property type="project" value="InterPro"/>
</dbReference>
<keyword evidence="10" id="KW-1185">Reference proteome</keyword>
<dbReference type="InterPro" id="IPR001579">
    <property type="entry name" value="Glyco_hydro_18_chit_AS"/>
</dbReference>
<dbReference type="OrthoDB" id="315328at2"/>
<evidence type="ECO:0000256" key="1">
    <source>
        <dbReference type="ARBA" id="ARBA00009121"/>
    </source>
</evidence>
<dbReference type="Gene3D" id="2.10.10.20">
    <property type="entry name" value="Carbohydrate-binding module superfamily 5/12"/>
    <property type="match status" value="1"/>
</dbReference>
<dbReference type="Pfam" id="PF16403">
    <property type="entry name" value="Bact_surface_Ig-like"/>
    <property type="match status" value="1"/>
</dbReference>
<dbReference type="PANTHER" id="PTHR45708">
    <property type="entry name" value="ENDOCHITINASE"/>
    <property type="match status" value="1"/>
</dbReference>
<dbReference type="CDD" id="cd12215">
    <property type="entry name" value="ChiC_BD"/>
    <property type="match status" value="1"/>
</dbReference>
<dbReference type="PROSITE" id="PS51910">
    <property type="entry name" value="GH18_2"/>
    <property type="match status" value="1"/>
</dbReference>
<feature type="chain" id="PRO_5015482417" description="chitinase" evidence="7">
    <location>
        <begin position="27"/>
        <end position="487"/>
    </location>
</feature>
<dbReference type="InterPro" id="IPR036573">
    <property type="entry name" value="CBM_sf_5/12"/>
</dbReference>
<accession>A0A2T3IKA9</accession>
<name>A0A2T3IKA9_9GAMM</name>
<dbReference type="InterPro" id="IPR017853">
    <property type="entry name" value="GH"/>
</dbReference>
<dbReference type="PROSITE" id="PS01095">
    <property type="entry name" value="GH18_1"/>
    <property type="match status" value="1"/>
</dbReference>
<protein>
    <recommendedName>
        <fullName evidence="2">chitinase</fullName>
        <ecNumber evidence="2">3.2.1.14</ecNumber>
    </recommendedName>
</protein>
<dbReference type="InterPro" id="IPR032179">
    <property type="entry name" value="Cry22Aa_Ig-like"/>
</dbReference>
<dbReference type="Gene3D" id="3.20.20.80">
    <property type="entry name" value="Glycosidases"/>
    <property type="match status" value="1"/>
</dbReference>
<dbReference type="SUPFAM" id="SSF51055">
    <property type="entry name" value="Carbohydrate binding domain"/>
    <property type="match status" value="1"/>
</dbReference>
<gene>
    <name evidence="9" type="ORF">C9I99_25955</name>
</gene>
<keyword evidence="4" id="KW-0119">Carbohydrate metabolism</keyword>
<dbReference type="Proteomes" id="UP000241222">
    <property type="component" value="Unassembled WGS sequence"/>
</dbReference>
<evidence type="ECO:0000256" key="2">
    <source>
        <dbReference type="ARBA" id="ARBA00012729"/>
    </source>
</evidence>
<dbReference type="InterPro" id="IPR001223">
    <property type="entry name" value="Glyco_hydro18_cat"/>
</dbReference>
<evidence type="ECO:0000313" key="10">
    <source>
        <dbReference type="Proteomes" id="UP000241222"/>
    </source>
</evidence>
<evidence type="ECO:0000256" key="5">
    <source>
        <dbReference type="ARBA" id="ARBA00023295"/>
    </source>
</evidence>